<evidence type="ECO:0000256" key="4">
    <source>
        <dbReference type="ARBA" id="ARBA00022741"/>
    </source>
</evidence>
<dbReference type="EC" id="2.7.1.107" evidence="10"/>
<dbReference type="GO" id="GO:0005524">
    <property type="term" value="F:ATP binding"/>
    <property type="evidence" value="ECO:0007669"/>
    <property type="project" value="UniProtKB-KW"/>
</dbReference>
<dbReference type="Proteomes" id="UP000638648">
    <property type="component" value="Unassembled WGS sequence"/>
</dbReference>
<dbReference type="Gene3D" id="3.40.50.10330">
    <property type="entry name" value="Probable inorganic polyphosphate/atp-NAD kinase, domain 1"/>
    <property type="match status" value="1"/>
</dbReference>
<gene>
    <name evidence="10" type="ORF">HEB94_009855</name>
</gene>
<comment type="similarity">
    <text evidence="2">Belongs to the diacylglycerol/lipid kinase family.</text>
</comment>
<keyword evidence="6" id="KW-0067">ATP-binding</keyword>
<evidence type="ECO:0000313" key="10">
    <source>
        <dbReference type="EMBL" id="MBE1613007.1"/>
    </source>
</evidence>
<dbReference type="InterPro" id="IPR016064">
    <property type="entry name" value="NAD/diacylglycerol_kinase_sf"/>
</dbReference>
<dbReference type="InterPro" id="IPR017438">
    <property type="entry name" value="ATP-NAD_kinase_N"/>
</dbReference>
<dbReference type="Pfam" id="PF19279">
    <property type="entry name" value="YegS_C"/>
    <property type="match status" value="1"/>
</dbReference>
<reference evidence="10" key="1">
    <citation type="submission" date="2020-10" db="EMBL/GenBank/DDBJ databases">
        <title>Sequencing the genomes of 1000 actinobacteria strains.</title>
        <authorList>
            <person name="Klenk H.-P."/>
        </authorList>
    </citation>
    <scope>NUCLEOTIDE SEQUENCE</scope>
    <source>
        <strain evidence="10">DSM 45354</strain>
    </source>
</reference>
<dbReference type="PANTHER" id="PTHR12358">
    <property type="entry name" value="SPHINGOSINE KINASE"/>
    <property type="match status" value="1"/>
</dbReference>
<comment type="cofactor">
    <cofactor evidence="1">
        <name>Mg(2+)</name>
        <dbReference type="ChEBI" id="CHEBI:18420"/>
    </cofactor>
</comment>
<dbReference type="InterPro" id="IPR045540">
    <property type="entry name" value="YegS/DAGK_C"/>
</dbReference>
<dbReference type="PROSITE" id="PS50146">
    <property type="entry name" value="DAGK"/>
    <property type="match status" value="1"/>
</dbReference>
<comment type="caution">
    <text evidence="10">The sequence shown here is derived from an EMBL/GenBank/DDBJ whole genome shotgun (WGS) entry which is preliminary data.</text>
</comment>
<evidence type="ECO:0000256" key="3">
    <source>
        <dbReference type="ARBA" id="ARBA00022679"/>
    </source>
</evidence>
<evidence type="ECO:0000313" key="11">
    <source>
        <dbReference type="Proteomes" id="UP000638648"/>
    </source>
</evidence>
<organism evidence="10 11">
    <name type="scientific">Actinopolymorpha pittospori</name>
    <dbReference type="NCBI Taxonomy" id="648752"/>
    <lineage>
        <taxon>Bacteria</taxon>
        <taxon>Bacillati</taxon>
        <taxon>Actinomycetota</taxon>
        <taxon>Actinomycetes</taxon>
        <taxon>Propionibacteriales</taxon>
        <taxon>Actinopolymorphaceae</taxon>
        <taxon>Actinopolymorpha</taxon>
    </lineage>
</organism>
<keyword evidence="5 10" id="KW-0418">Kinase</keyword>
<dbReference type="InterPro" id="IPR050187">
    <property type="entry name" value="Lipid_Phosphate_FormReg"/>
</dbReference>
<protein>
    <submittedName>
        <fullName evidence="10">Diacylglycerol kinase (ATP)</fullName>
        <ecNumber evidence="10">2.7.1.107</ecNumber>
    </submittedName>
</protein>
<dbReference type="GO" id="GO:0004143">
    <property type="term" value="F:ATP-dependent diacylglycerol kinase activity"/>
    <property type="evidence" value="ECO:0007669"/>
    <property type="project" value="UniProtKB-EC"/>
</dbReference>
<dbReference type="InterPro" id="IPR001206">
    <property type="entry name" value="Diacylglycerol_kinase_cat_dom"/>
</dbReference>
<dbReference type="RefSeq" id="WP_192755951.1">
    <property type="nucleotide sequence ID" value="NZ_BAABJL010000081.1"/>
</dbReference>
<keyword evidence="8" id="KW-1208">Phospholipid metabolism</keyword>
<evidence type="ECO:0000256" key="2">
    <source>
        <dbReference type="ARBA" id="ARBA00005983"/>
    </source>
</evidence>
<keyword evidence="7" id="KW-0443">Lipid metabolism</keyword>
<name>A0A927RE03_9ACTN</name>
<proteinExistence type="inferred from homology"/>
<accession>A0A927RE03</accession>
<evidence type="ECO:0000256" key="6">
    <source>
        <dbReference type="ARBA" id="ARBA00022840"/>
    </source>
</evidence>
<keyword evidence="7" id="KW-0444">Lipid biosynthesis</keyword>
<sequence length="302" mass="31511">MSADMLVIANKAAGSTEQEAVSEALEVLRGDGPAELCYSESREQLEELLDRLDGRTLVVVGGDGSLHTTVAALHARGELGSVRIGLVPLGTGNDLARGLDIPLDPREAARLVLDGKPTPMDLLVDDTGGVVVNAVHVGVGADAAQAARPMKSRLGPLAFPVGAVMAGLRTKGWRLEVVVDGRTIAVPRRKALMVGLANAPSIAGGTAQLHPHADPHDGLVDVVVSHSVSPLARLGYAVRLLRGDHTSRDDVVTTRAKEVSVAGEPFWLNADGEVTGPTRSRSWTVAAGAWKLILSSDENQPG</sequence>
<dbReference type="Pfam" id="PF00781">
    <property type="entry name" value="DAGK_cat"/>
    <property type="match status" value="1"/>
</dbReference>
<keyword evidence="7" id="KW-0594">Phospholipid biosynthesis</keyword>
<evidence type="ECO:0000256" key="7">
    <source>
        <dbReference type="ARBA" id="ARBA00023209"/>
    </source>
</evidence>
<keyword evidence="4" id="KW-0547">Nucleotide-binding</keyword>
<feature type="domain" description="DAGKc" evidence="9">
    <location>
        <begin position="1"/>
        <end position="129"/>
    </location>
</feature>
<dbReference type="PANTHER" id="PTHR12358:SF54">
    <property type="entry name" value="SPHINGOSINE KINASE RELATED PROTEIN"/>
    <property type="match status" value="1"/>
</dbReference>
<keyword evidence="3 10" id="KW-0808">Transferase</keyword>
<evidence type="ECO:0000256" key="1">
    <source>
        <dbReference type="ARBA" id="ARBA00001946"/>
    </source>
</evidence>
<dbReference type="SUPFAM" id="SSF111331">
    <property type="entry name" value="NAD kinase/diacylglycerol kinase-like"/>
    <property type="match status" value="1"/>
</dbReference>
<evidence type="ECO:0000256" key="8">
    <source>
        <dbReference type="ARBA" id="ARBA00023264"/>
    </source>
</evidence>
<evidence type="ECO:0000256" key="5">
    <source>
        <dbReference type="ARBA" id="ARBA00022777"/>
    </source>
</evidence>
<dbReference type="AlphaFoldDB" id="A0A927RE03"/>
<dbReference type="EMBL" id="JADBEM010000001">
    <property type="protein sequence ID" value="MBE1613007.1"/>
    <property type="molecule type" value="Genomic_DNA"/>
</dbReference>
<dbReference type="Gene3D" id="2.60.200.40">
    <property type="match status" value="1"/>
</dbReference>
<evidence type="ECO:0000259" key="9">
    <source>
        <dbReference type="PROSITE" id="PS50146"/>
    </source>
</evidence>
<dbReference type="GO" id="GO:0008654">
    <property type="term" value="P:phospholipid biosynthetic process"/>
    <property type="evidence" value="ECO:0007669"/>
    <property type="project" value="UniProtKB-KW"/>
</dbReference>
<keyword evidence="11" id="KW-1185">Reference proteome</keyword>